<sequence>MSNVNHQPIPTLYVNNIESKVKKDDVVAAKGSKMRGQAFVVFEEISAATAAMRALVGEEFYGRPLRITYAKSTSNATLLHEDPEAALTQANKKLRKEDRTIASRAQGAYEDLERERQEEEEGRGKRERGENGDVDGQSEGDDAAAGGGGDDGAPEKKRRKVDAGTVLENGGGADADEEEMEMDDE</sequence>
<protein>
    <submittedName>
        <fullName evidence="1">Uncharacterized protein</fullName>
    </submittedName>
</protein>
<proteinExistence type="predicted"/>
<dbReference type="EMBL" id="JASBWV010000018">
    <property type="protein sequence ID" value="KAJ9121194.1"/>
    <property type="molecule type" value="Genomic_DNA"/>
</dbReference>
<accession>A0ACC2XAZ3</accession>
<reference evidence="1" key="1">
    <citation type="submission" date="2023-04" db="EMBL/GenBank/DDBJ databases">
        <title>Draft Genome sequencing of Naganishia species isolated from polar environments using Oxford Nanopore Technology.</title>
        <authorList>
            <person name="Leo P."/>
            <person name="Venkateswaran K."/>
        </authorList>
    </citation>
    <scope>NUCLEOTIDE SEQUENCE</scope>
    <source>
        <strain evidence="1">DBVPG 5303</strain>
    </source>
</reference>
<organism evidence="1 2">
    <name type="scientific">Naganishia onofrii</name>
    <dbReference type="NCBI Taxonomy" id="1851511"/>
    <lineage>
        <taxon>Eukaryota</taxon>
        <taxon>Fungi</taxon>
        <taxon>Dikarya</taxon>
        <taxon>Basidiomycota</taxon>
        <taxon>Agaricomycotina</taxon>
        <taxon>Tremellomycetes</taxon>
        <taxon>Filobasidiales</taxon>
        <taxon>Filobasidiaceae</taxon>
        <taxon>Naganishia</taxon>
    </lineage>
</organism>
<gene>
    <name evidence="1" type="ORF">QFC24_004868</name>
</gene>
<evidence type="ECO:0000313" key="1">
    <source>
        <dbReference type="EMBL" id="KAJ9121194.1"/>
    </source>
</evidence>
<dbReference type="Proteomes" id="UP001234202">
    <property type="component" value="Unassembled WGS sequence"/>
</dbReference>
<name>A0ACC2XAZ3_9TREE</name>
<comment type="caution">
    <text evidence="1">The sequence shown here is derived from an EMBL/GenBank/DDBJ whole genome shotgun (WGS) entry which is preliminary data.</text>
</comment>
<evidence type="ECO:0000313" key="2">
    <source>
        <dbReference type="Proteomes" id="UP001234202"/>
    </source>
</evidence>
<keyword evidence="2" id="KW-1185">Reference proteome</keyword>